<evidence type="ECO:0000313" key="3">
    <source>
        <dbReference type="Proteomes" id="UP001152562"/>
    </source>
</evidence>
<keyword evidence="1" id="KW-0732">Signal</keyword>
<dbReference type="AlphaFoldDB" id="A0A9P0X8S8"/>
<feature type="chain" id="PRO_5040386794" description="Cuticle protein" evidence="1">
    <location>
        <begin position="17"/>
        <end position="115"/>
    </location>
</feature>
<gene>
    <name evidence="2" type="ORF">PIBRA_LOCUS5526</name>
</gene>
<evidence type="ECO:0000256" key="1">
    <source>
        <dbReference type="SAM" id="SignalP"/>
    </source>
</evidence>
<comment type="caution">
    <text evidence="2">The sequence shown here is derived from an EMBL/GenBank/DDBJ whole genome shotgun (WGS) entry which is preliminary data.</text>
</comment>
<keyword evidence="3" id="KW-1185">Reference proteome</keyword>
<reference evidence="2" key="1">
    <citation type="submission" date="2022-05" db="EMBL/GenBank/DDBJ databases">
        <authorList>
            <person name="Okamura Y."/>
        </authorList>
    </citation>
    <scope>NUCLEOTIDE SEQUENCE</scope>
</reference>
<name>A0A9P0X8S8_PIEBR</name>
<dbReference type="Proteomes" id="UP001152562">
    <property type="component" value="Unassembled WGS sequence"/>
</dbReference>
<evidence type="ECO:0000313" key="2">
    <source>
        <dbReference type="EMBL" id="CAH4028719.1"/>
    </source>
</evidence>
<feature type="signal peptide" evidence="1">
    <location>
        <begin position="1"/>
        <end position="16"/>
    </location>
</feature>
<sequence length="115" mass="11414">MIGKIVFLAALAFAAAKPSVPAFVAAAPAPLVAAPAPLVAAAPAPFVTASSSQYIARNYNGVYSAPLIAAPAYAPAYTPAYAPAYAPGFAPAARIISPYSAPLTYAAPAPIVALK</sequence>
<protein>
    <recommendedName>
        <fullName evidence="4">Cuticle protein</fullName>
    </recommendedName>
</protein>
<proteinExistence type="predicted"/>
<dbReference type="EMBL" id="CALOZG010000005">
    <property type="protein sequence ID" value="CAH4028719.1"/>
    <property type="molecule type" value="Genomic_DNA"/>
</dbReference>
<evidence type="ECO:0008006" key="4">
    <source>
        <dbReference type="Google" id="ProtNLM"/>
    </source>
</evidence>
<accession>A0A9P0X8S8</accession>
<organism evidence="2 3">
    <name type="scientific">Pieris brassicae</name>
    <name type="common">White butterfly</name>
    <name type="synonym">Large white butterfly</name>
    <dbReference type="NCBI Taxonomy" id="7116"/>
    <lineage>
        <taxon>Eukaryota</taxon>
        <taxon>Metazoa</taxon>
        <taxon>Ecdysozoa</taxon>
        <taxon>Arthropoda</taxon>
        <taxon>Hexapoda</taxon>
        <taxon>Insecta</taxon>
        <taxon>Pterygota</taxon>
        <taxon>Neoptera</taxon>
        <taxon>Endopterygota</taxon>
        <taxon>Lepidoptera</taxon>
        <taxon>Glossata</taxon>
        <taxon>Ditrysia</taxon>
        <taxon>Papilionoidea</taxon>
        <taxon>Pieridae</taxon>
        <taxon>Pierinae</taxon>
        <taxon>Pieris</taxon>
    </lineage>
</organism>